<dbReference type="AlphaFoldDB" id="S0FGK4"/>
<name>S0FGK4_RUMCE</name>
<dbReference type="PANTHER" id="PTHR36833">
    <property type="entry name" value="SLR0610 PROTEIN-RELATED"/>
    <property type="match status" value="1"/>
</dbReference>
<feature type="transmembrane region" description="Helical" evidence="1">
    <location>
        <begin position="26"/>
        <end position="48"/>
    </location>
</feature>
<accession>S0FGK4</accession>
<dbReference type="Pfam" id="PF06182">
    <property type="entry name" value="ABC2_membrane_6"/>
    <property type="match status" value="1"/>
</dbReference>
<dbReference type="PATRIC" id="fig|1195236.3.peg.3867"/>
<dbReference type="Proteomes" id="UP000014155">
    <property type="component" value="Unassembled WGS sequence"/>
</dbReference>
<evidence type="ECO:0000313" key="3">
    <source>
        <dbReference type="Proteomes" id="UP000014155"/>
    </source>
</evidence>
<keyword evidence="1" id="KW-1133">Transmembrane helix</keyword>
<keyword evidence="1" id="KW-0812">Transmembrane</keyword>
<proteinExistence type="predicted"/>
<dbReference type="InterPro" id="IPR010390">
    <property type="entry name" value="ABC-2_transporter-like"/>
</dbReference>
<feature type="transmembrane region" description="Helical" evidence="1">
    <location>
        <begin position="239"/>
        <end position="259"/>
    </location>
</feature>
<dbReference type="eggNOG" id="COG3694">
    <property type="taxonomic scope" value="Bacteria"/>
</dbReference>
<protein>
    <submittedName>
        <fullName evidence="2">ABC-type uncharacterized transport system, permease component</fullName>
    </submittedName>
</protein>
<comment type="caution">
    <text evidence="2">The sequence shown here is derived from an EMBL/GenBank/DDBJ whole genome shotgun (WGS) entry which is preliminary data.</text>
</comment>
<evidence type="ECO:0000256" key="1">
    <source>
        <dbReference type="SAM" id="Phobius"/>
    </source>
</evidence>
<reference evidence="2 3" key="1">
    <citation type="journal article" date="2013" name="Genome Announc.">
        <title>Draft Genome Sequence of the Cellulolytic, Mesophilic, Anaerobic Bacterium Clostridium termitidis Strain CT1112 (DSM 5398).</title>
        <authorList>
            <person name="Lal S."/>
            <person name="Ramachandran U."/>
            <person name="Zhang X."/>
            <person name="Munir R."/>
            <person name="Sparling R."/>
            <person name="Levin D.B."/>
        </authorList>
    </citation>
    <scope>NUCLEOTIDE SEQUENCE [LARGE SCALE GENOMIC DNA]</scope>
    <source>
        <strain evidence="2 3">CT1112</strain>
    </source>
</reference>
<evidence type="ECO:0000313" key="2">
    <source>
        <dbReference type="EMBL" id="EMS70625.1"/>
    </source>
</evidence>
<feature type="transmembrane region" description="Helical" evidence="1">
    <location>
        <begin position="201"/>
        <end position="219"/>
    </location>
</feature>
<feature type="transmembrane region" description="Helical" evidence="1">
    <location>
        <begin position="60"/>
        <end position="81"/>
    </location>
</feature>
<dbReference type="PANTHER" id="PTHR36833:SF1">
    <property type="entry name" value="INTEGRAL MEMBRANE TRANSPORT PROTEIN"/>
    <property type="match status" value="1"/>
</dbReference>
<feature type="transmembrane region" description="Helical" evidence="1">
    <location>
        <begin position="115"/>
        <end position="133"/>
    </location>
</feature>
<sequence>MAELGRLYGNFIKIYLKSKLEYRFGFILEILANFVLIGVYFSGIWILFDNFNNIAGWSKYEFLFLFTTNWLTYSISSFLLWQPMKDMGELVRSGGMDSYLIRPLNPLVYLVVRQFQYTFLPRLILAAIFWWYSLKRIQVIWSPLYISYLIINMFAALLIFSGIYIFSGAVSFWTVQSSELTALLTSNDYGLRTYSDYPLNIFHKGIQILLTFIFPYAFTGYYEVVYLLGMSPGGIWQNILQWCAPLAGVLTFGISICVWNKGVQRYGSSGT</sequence>
<organism evidence="2 3">
    <name type="scientific">Ruminiclostridium cellobioparum subsp. termitidis CT1112</name>
    <dbReference type="NCBI Taxonomy" id="1195236"/>
    <lineage>
        <taxon>Bacteria</taxon>
        <taxon>Bacillati</taxon>
        <taxon>Bacillota</taxon>
        <taxon>Clostridia</taxon>
        <taxon>Eubacteriales</taxon>
        <taxon>Oscillospiraceae</taxon>
        <taxon>Ruminiclostridium</taxon>
    </lineage>
</organism>
<dbReference type="RefSeq" id="WP_004628064.1">
    <property type="nucleotide sequence ID" value="NZ_AORV01000051.1"/>
</dbReference>
<keyword evidence="3" id="KW-1185">Reference proteome</keyword>
<feature type="transmembrane region" description="Helical" evidence="1">
    <location>
        <begin position="145"/>
        <end position="166"/>
    </location>
</feature>
<keyword evidence="1" id="KW-0472">Membrane</keyword>
<dbReference type="EMBL" id="AORV01000051">
    <property type="protein sequence ID" value="EMS70625.1"/>
    <property type="molecule type" value="Genomic_DNA"/>
</dbReference>
<dbReference type="STRING" id="1195236.CTER_3650"/>
<gene>
    <name evidence="2" type="ORF">CTER_3650</name>
</gene>